<reference evidence="1 2" key="1">
    <citation type="submission" date="2015-02" db="EMBL/GenBank/DDBJ databases">
        <title>Complete genome sequences of Edwardsiella bacteriophages, PEi20 and PEi26.</title>
        <authorList>
            <person name="Yasuike M."/>
            <person name="Nishiki I."/>
            <person name="Iwasaki Y."/>
            <person name="Nakamura Y."/>
            <person name="Fujiwara A."/>
            <person name="Hassan E.S."/>
            <person name="Mahmoud M.M."/>
            <person name="Kawato Y."/>
            <person name="Nagai S."/>
            <person name="Kobayashi T."/>
            <person name="Ototake M."/>
            <person name="Nakai T."/>
        </authorList>
    </citation>
    <scope>NUCLEOTIDE SEQUENCE [LARGE SCALE GENOMIC DNA]</scope>
</reference>
<sequence>MITVEQIKELIQLEVKRVLREELELSVDYDSLFGTLSIKASFDGEEVAEANIYRSDVEALMGD</sequence>
<dbReference type="EMBL" id="AP014714">
    <property type="protein sequence ID" value="BAQ22744.1"/>
    <property type="molecule type" value="Genomic_DNA"/>
</dbReference>
<dbReference type="RefSeq" id="YP_009190252.1">
    <property type="nucleotide sequence ID" value="NC_028683.1"/>
</dbReference>
<evidence type="ECO:0000313" key="1">
    <source>
        <dbReference type="EMBL" id="BAQ22744.1"/>
    </source>
</evidence>
<keyword evidence="2" id="KW-1185">Reference proteome</keyword>
<organism evidence="1 2">
    <name type="scientific">Edwardsiella phage PEi20</name>
    <dbReference type="NCBI Taxonomy" id="1608310"/>
    <lineage>
        <taxon>Viruses</taxon>
        <taxon>Duplodnaviria</taxon>
        <taxon>Heunggongvirae</taxon>
        <taxon>Uroviricota</taxon>
        <taxon>Caudoviricetes</taxon>
        <taxon>Pantevenvirales</taxon>
        <taxon>Straboviridae</taxon>
        <taxon>Tevenvirinae</taxon>
        <taxon>Kanagawavirus</taxon>
        <taxon>Kanagawavirus pei20</taxon>
    </lineage>
</organism>
<dbReference type="GeneID" id="26519125"/>
<name>A0A0B6VR04_9CAUD</name>
<dbReference type="KEGG" id="vg:26519125"/>
<proteinExistence type="predicted"/>
<dbReference type="Proteomes" id="UP000204657">
    <property type="component" value="Segment"/>
</dbReference>
<evidence type="ECO:0000313" key="2">
    <source>
        <dbReference type="Proteomes" id="UP000204657"/>
    </source>
</evidence>
<protein>
    <submittedName>
        <fullName evidence="1">Uncharacterized protein</fullName>
    </submittedName>
</protein>
<accession>A0A0B6VR04</accession>